<dbReference type="AlphaFoldDB" id="A0A5P1EXA3"/>
<protein>
    <submittedName>
        <fullName evidence="2">Uncharacterized protein</fullName>
    </submittedName>
</protein>
<reference evidence="3" key="1">
    <citation type="journal article" date="2017" name="Nat. Commun.">
        <title>The asparagus genome sheds light on the origin and evolution of a young Y chromosome.</title>
        <authorList>
            <person name="Harkess A."/>
            <person name="Zhou J."/>
            <person name="Xu C."/>
            <person name="Bowers J.E."/>
            <person name="Van der Hulst R."/>
            <person name="Ayyampalayam S."/>
            <person name="Mercati F."/>
            <person name="Riccardi P."/>
            <person name="McKain M.R."/>
            <person name="Kakrana A."/>
            <person name="Tang H."/>
            <person name="Ray J."/>
            <person name="Groenendijk J."/>
            <person name="Arikit S."/>
            <person name="Mathioni S.M."/>
            <person name="Nakano M."/>
            <person name="Shan H."/>
            <person name="Telgmann-Rauber A."/>
            <person name="Kanno A."/>
            <person name="Yue Z."/>
            <person name="Chen H."/>
            <person name="Li W."/>
            <person name="Chen Y."/>
            <person name="Xu X."/>
            <person name="Zhang Y."/>
            <person name="Luo S."/>
            <person name="Chen H."/>
            <person name="Gao J."/>
            <person name="Mao Z."/>
            <person name="Pires J.C."/>
            <person name="Luo M."/>
            <person name="Kudrna D."/>
            <person name="Wing R.A."/>
            <person name="Meyers B.C."/>
            <person name="Yi K."/>
            <person name="Kong H."/>
            <person name="Lavrijsen P."/>
            <person name="Sunseri F."/>
            <person name="Falavigna A."/>
            <person name="Ye Y."/>
            <person name="Leebens-Mack J.H."/>
            <person name="Chen G."/>
        </authorList>
    </citation>
    <scope>NUCLEOTIDE SEQUENCE [LARGE SCALE GENOMIC DNA]</scope>
    <source>
        <strain evidence="3">cv. DH0086</strain>
    </source>
</reference>
<dbReference type="Proteomes" id="UP000243459">
    <property type="component" value="Chromosome 5"/>
</dbReference>
<evidence type="ECO:0000313" key="2">
    <source>
        <dbReference type="EMBL" id="ONK69807.1"/>
    </source>
</evidence>
<name>A0A5P1EXA3_ASPOF</name>
<proteinExistence type="predicted"/>
<keyword evidence="3" id="KW-1185">Reference proteome</keyword>
<feature type="region of interest" description="Disordered" evidence="1">
    <location>
        <begin position="18"/>
        <end position="50"/>
    </location>
</feature>
<accession>A0A5P1EXA3</accession>
<evidence type="ECO:0000256" key="1">
    <source>
        <dbReference type="SAM" id="MobiDB-lite"/>
    </source>
</evidence>
<dbReference type="Gramene" id="ONK69807">
    <property type="protein sequence ID" value="ONK69807"/>
    <property type="gene ID" value="A4U43_C05F26950"/>
</dbReference>
<gene>
    <name evidence="2" type="ORF">A4U43_C05F26950</name>
</gene>
<evidence type="ECO:0000313" key="3">
    <source>
        <dbReference type="Proteomes" id="UP000243459"/>
    </source>
</evidence>
<dbReference type="EMBL" id="CM007385">
    <property type="protein sequence ID" value="ONK69807.1"/>
    <property type="molecule type" value="Genomic_DNA"/>
</dbReference>
<sequence>MIRTGIFLGELRPSFGRVEAGGDAGGGVDEDVFGGDAGGGVEGGRDDGGAEESLDAAALEESDDIDDEAMIFLRCDMNKLFRMKSTKRTRVSRARIGPGHPTSSGHVWAQHDPPHCGTG</sequence>
<feature type="region of interest" description="Disordered" evidence="1">
    <location>
        <begin position="86"/>
        <end position="119"/>
    </location>
</feature>
<organism evidence="2 3">
    <name type="scientific">Asparagus officinalis</name>
    <name type="common">Garden asparagus</name>
    <dbReference type="NCBI Taxonomy" id="4686"/>
    <lineage>
        <taxon>Eukaryota</taxon>
        <taxon>Viridiplantae</taxon>
        <taxon>Streptophyta</taxon>
        <taxon>Embryophyta</taxon>
        <taxon>Tracheophyta</taxon>
        <taxon>Spermatophyta</taxon>
        <taxon>Magnoliopsida</taxon>
        <taxon>Liliopsida</taxon>
        <taxon>Asparagales</taxon>
        <taxon>Asparagaceae</taxon>
        <taxon>Asparagoideae</taxon>
        <taxon>Asparagus</taxon>
    </lineage>
</organism>